<feature type="region of interest" description="Disordered" evidence="1">
    <location>
        <begin position="271"/>
        <end position="294"/>
    </location>
</feature>
<feature type="region of interest" description="Disordered" evidence="1">
    <location>
        <begin position="125"/>
        <end position="156"/>
    </location>
</feature>
<feature type="compositionally biased region" description="Low complexity" evidence="1">
    <location>
        <begin position="143"/>
        <end position="156"/>
    </location>
</feature>
<name>A0A7L7E736_ECOLX</name>
<dbReference type="SUPFAM" id="SSF49464">
    <property type="entry name" value="Carboxypeptidase regulatory domain-like"/>
    <property type="match status" value="1"/>
</dbReference>
<proteinExistence type="predicted"/>
<feature type="domain" description="Lambda-like tail fibre protein N-terminal" evidence="3">
    <location>
        <begin position="1"/>
        <end position="134"/>
    </location>
</feature>
<dbReference type="Proteomes" id="UP000514754">
    <property type="component" value="Chromosome"/>
</dbReference>
<feature type="domain" description="Phage tail collar" evidence="2">
    <location>
        <begin position="754"/>
        <end position="801"/>
    </location>
</feature>
<feature type="region of interest" description="Disordered" evidence="1">
    <location>
        <begin position="807"/>
        <end position="877"/>
    </location>
</feature>
<dbReference type="AlphaFoldDB" id="A0A7L7E736"/>
<feature type="compositionally biased region" description="Low complexity" evidence="1">
    <location>
        <begin position="386"/>
        <end position="395"/>
    </location>
</feature>
<dbReference type="InterPro" id="IPR011083">
    <property type="entry name" value="Phage_tail_collar_dom"/>
</dbReference>
<accession>A0A7L7E736</accession>
<evidence type="ECO:0000256" key="1">
    <source>
        <dbReference type="SAM" id="MobiDB-lite"/>
    </source>
</evidence>
<evidence type="ECO:0000313" key="5">
    <source>
        <dbReference type="Proteomes" id="UP000514754"/>
    </source>
</evidence>
<reference evidence="4 5" key="1">
    <citation type="submission" date="2020-06" db="EMBL/GenBank/DDBJ databases">
        <title>REHAB project genomes.</title>
        <authorList>
            <person name="Shaw L.P."/>
        </authorList>
    </citation>
    <scope>NUCLEOTIDE SEQUENCE [LARGE SCALE GENOMIC DNA]</scope>
    <source>
        <strain evidence="4 5">RHB10-C12</strain>
    </source>
</reference>
<feature type="compositionally biased region" description="Low complexity" evidence="1">
    <location>
        <begin position="230"/>
        <end position="239"/>
    </location>
</feature>
<evidence type="ECO:0000313" key="4">
    <source>
        <dbReference type="EMBL" id="QMO39706.1"/>
    </source>
</evidence>
<feature type="compositionally biased region" description="Polar residues" evidence="1">
    <location>
        <begin position="832"/>
        <end position="866"/>
    </location>
</feature>
<dbReference type="SUPFAM" id="SSF88874">
    <property type="entry name" value="Receptor-binding domain of short tail fibre protein gp12"/>
    <property type="match status" value="2"/>
</dbReference>
<evidence type="ECO:0000259" key="3">
    <source>
        <dbReference type="Pfam" id="PF08400"/>
    </source>
</evidence>
<feature type="region of interest" description="Disordered" evidence="1">
    <location>
        <begin position="386"/>
        <end position="442"/>
    </location>
</feature>
<dbReference type="Pfam" id="PF08400">
    <property type="entry name" value="phage_tail_N"/>
    <property type="match status" value="1"/>
</dbReference>
<dbReference type="Pfam" id="PF07484">
    <property type="entry name" value="Collar"/>
    <property type="match status" value="1"/>
</dbReference>
<feature type="region of interest" description="Disordered" evidence="1">
    <location>
        <begin position="230"/>
        <end position="259"/>
    </location>
</feature>
<protein>
    <submittedName>
        <fullName evidence="4">Prophage tail fiber N-terminal domain-containing protein</fullName>
    </submittedName>
</protein>
<dbReference type="InterPro" id="IPR013609">
    <property type="entry name" value="Stf-like_N"/>
</dbReference>
<dbReference type="PANTHER" id="PTHR35191">
    <property type="entry name" value="PROPHAGE SIDE TAIL FIBER PROTEIN HOMOLOG STFQ-RELATED"/>
    <property type="match status" value="1"/>
</dbReference>
<dbReference type="InterPro" id="IPR051934">
    <property type="entry name" value="Phage_Tail_Fiber_Structural"/>
</dbReference>
<sequence>MAVRISGVLKDGAGKPIQNCTIQLKARRNSTTVVVNTVASENPDEAGRYTMDVEYGQYSVSLLVEGFPPSHAGIITVYEDSKPGTLNDFLGAMTEDDVRPEALRRFELMVEEVARNASAVAQNTAAAKKSASDARTSAREAATHATDAAGSARAASTSAGQAASSAQSASSSAGTASTKASEASKSAAAAESSKSAAATSASAAKTSETNAAASQKSAATSASAATTKASEAATSARDAAASKEAAKSSETNASSSASSAASSATAAGNSAKAAKTSETNARSSETAAGQSASAAAGSKTAAASSASAASTSAGQASASATAAGKSAESAASSASTATTNAGEAAVQATAAARSASAAKTSETNAKTSADNAASSKAAAASSASSAASSASSASASKDEATRRASAAKGSATTASTKATEAAGSATAAAQSKSTAESAATRAETAAKRAEDIASAVALEDASTTKKGIVQLSSATNSTSETLAATPKAVKSAYDNAEKRLQKDQNGADIPGKDTFTKNIGACRAFGGSVSTTTGDWTTAQFIEWLDSQGAFNHPYWMCKGSWSYGNNKIITDTGCGNIHLAGAVIEVMGIKSAMTIRITTPTTSSGGGTTNAQFTYINHGTDYSPGWRRDYNSRNKPTASEIGALPSGGTAVSSVNLASKGRVAALTDNTQGATGLELYEVYNNGYPTAYGNIIHLKGMTAVGEGELLIGWSGTSGAHAPAFIRSRRDTTDANWSPWAQLYTSAHPPAEFYPVGAPIPWPSDTVPSGYALMQGQTFDKSAYPKLAAAYPSGVIPDMRGWTIKGKPASGRAVLSQEQDGIKSHTHSASASSTDLGTKTTSSFDYGTKSTNHTGAHTHSLSGSTNVAGNHSHRDGRRFNPSVFKDTYQYGYTSSGKNTWGVQGSVGMSTGWLANTSTDGNHSHSLSGTAASAGAHAHTVGIGAHTHSVAIGSHGHTITVNAAGNAENTVKNIAFNYIVRLA</sequence>
<feature type="compositionally biased region" description="Basic and acidic residues" evidence="1">
    <location>
        <begin position="130"/>
        <end position="142"/>
    </location>
</feature>
<feature type="compositionally biased region" description="Low complexity" evidence="1">
    <location>
        <begin position="248"/>
        <end position="259"/>
    </location>
</feature>
<dbReference type="InterPro" id="IPR008969">
    <property type="entry name" value="CarboxyPept-like_regulatory"/>
</dbReference>
<evidence type="ECO:0000259" key="2">
    <source>
        <dbReference type="Pfam" id="PF07484"/>
    </source>
</evidence>
<organism evidence="4 5">
    <name type="scientific">Escherichia coli</name>
    <dbReference type="NCBI Taxonomy" id="562"/>
    <lineage>
        <taxon>Bacteria</taxon>
        <taxon>Pseudomonadati</taxon>
        <taxon>Pseudomonadota</taxon>
        <taxon>Gammaproteobacteria</taxon>
        <taxon>Enterobacterales</taxon>
        <taxon>Enterobacteriaceae</taxon>
        <taxon>Escherichia</taxon>
    </lineage>
</organism>
<dbReference type="Gene3D" id="3.90.1340.10">
    <property type="entry name" value="Phage tail collar domain"/>
    <property type="match status" value="1"/>
</dbReference>
<dbReference type="InterPro" id="IPR037053">
    <property type="entry name" value="Phage_tail_collar_dom_sf"/>
</dbReference>
<dbReference type="Gene3D" id="2.60.40.1120">
    <property type="entry name" value="Carboxypeptidase-like, regulatory domain"/>
    <property type="match status" value="1"/>
</dbReference>
<gene>
    <name evidence="4" type="ORF">HVW43_05085</name>
</gene>
<dbReference type="EMBL" id="CP057906">
    <property type="protein sequence ID" value="QMO39706.1"/>
    <property type="molecule type" value="Genomic_DNA"/>
</dbReference>
<feature type="compositionally biased region" description="Low complexity" evidence="1">
    <location>
        <begin position="403"/>
        <end position="442"/>
    </location>
</feature>
<dbReference type="PANTHER" id="PTHR35191:SF1">
    <property type="entry name" value="PROPHAGE SIDE TAIL FIBER PROTEIN HOMOLOG STFQ-RELATED"/>
    <property type="match status" value="1"/>
</dbReference>